<keyword evidence="3" id="KW-1185">Reference proteome</keyword>
<protein>
    <submittedName>
        <fullName evidence="2">Uncharacterized protein</fullName>
    </submittedName>
</protein>
<dbReference type="AlphaFoldDB" id="M2QZ63"/>
<dbReference type="EMBL" id="KB445796">
    <property type="protein sequence ID" value="EMD37435.1"/>
    <property type="molecule type" value="Genomic_DNA"/>
</dbReference>
<gene>
    <name evidence="2" type="ORF">CERSUDRAFT_114090</name>
</gene>
<organism evidence="2 3">
    <name type="scientific">Ceriporiopsis subvermispora (strain B)</name>
    <name type="common">White-rot fungus</name>
    <name type="synonym">Gelatoporia subvermispora</name>
    <dbReference type="NCBI Taxonomy" id="914234"/>
    <lineage>
        <taxon>Eukaryota</taxon>
        <taxon>Fungi</taxon>
        <taxon>Dikarya</taxon>
        <taxon>Basidiomycota</taxon>
        <taxon>Agaricomycotina</taxon>
        <taxon>Agaricomycetes</taxon>
        <taxon>Polyporales</taxon>
        <taxon>Gelatoporiaceae</taxon>
        <taxon>Gelatoporia</taxon>
    </lineage>
</organism>
<reference evidence="2 3" key="1">
    <citation type="journal article" date="2012" name="Proc. Natl. Acad. Sci. U.S.A.">
        <title>Comparative genomics of Ceriporiopsis subvermispora and Phanerochaete chrysosporium provide insight into selective ligninolysis.</title>
        <authorList>
            <person name="Fernandez-Fueyo E."/>
            <person name="Ruiz-Duenas F.J."/>
            <person name="Ferreira P."/>
            <person name="Floudas D."/>
            <person name="Hibbett D.S."/>
            <person name="Canessa P."/>
            <person name="Larrondo L.F."/>
            <person name="James T.Y."/>
            <person name="Seelenfreund D."/>
            <person name="Lobos S."/>
            <person name="Polanco R."/>
            <person name="Tello M."/>
            <person name="Honda Y."/>
            <person name="Watanabe T."/>
            <person name="Watanabe T."/>
            <person name="Ryu J.S."/>
            <person name="Kubicek C.P."/>
            <person name="Schmoll M."/>
            <person name="Gaskell J."/>
            <person name="Hammel K.E."/>
            <person name="St John F.J."/>
            <person name="Vanden Wymelenberg A."/>
            <person name="Sabat G."/>
            <person name="Splinter BonDurant S."/>
            <person name="Syed K."/>
            <person name="Yadav J.S."/>
            <person name="Doddapaneni H."/>
            <person name="Subramanian V."/>
            <person name="Lavin J.L."/>
            <person name="Oguiza J.A."/>
            <person name="Perez G."/>
            <person name="Pisabarro A.G."/>
            <person name="Ramirez L."/>
            <person name="Santoyo F."/>
            <person name="Master E."/>
            <person name="Coutinho P.M."/>
            <person name="Henrissat B."/>
            <person name="Lombard V."/>
            <person name="Magnuson J.K."/>
            <person name="Kuees U."/>
            <person name="Hori C."/>
            <person name="Igarashi K."/>
            <person name="Samejima M."/>
            <person name="Held B.W."/>
            <person name="Barry K.W."/>
            <person name="LaButti K.M."/>
            <person name="Lapidus A."/>
            <person name="Lindquist E.A."/>
            <person name="Lucas S.M."/>
            <person name="Riley R."/>
            <person name="Salamov A.A."/>
            <person name="Hoffmeister D."/>
            <person name="Schwenk D."/>
            <person name="Hadar Y."/>
            <person name="Yarden O."/>
            <person name="de Vries R.P."/>
            <person name="Wiebenga A."/>
            <person name="Stenlid J."/>
            <person name="Eastwood D."/>
            <person name="Grigoriev I.V."/>
            <person name="Berka R.M."/>
            <person name="Blanchette R.A."/>
            <person name="Kersten P."/>
            <person name="Martinez A.T."/>
            <person name="Vicuna R."/>
            <person name="Cullen D."/>
        </authorList>
    </citation>
    <scope>NUCLEOTIDE SEQUENCE [LARGE SCALE GENOMIC DNA]</scope>
    <source>
        <strain evidence="2 3">B</strain>
    </source>
</reference>
<accession>M2QZ63</accession>
<evidence type="ECO:0000256" key="1">
    <source>
        <dbReference type="SAM" id="MobiDB-lite"/>
    </source>
</evidence>
<name>M2QZ63_CERS8</name>
<feature type="region of interest" description="Disordered" evidence="1">
    <location>
        <begin position="15"/>
        <end position="52"/>
    </location>
</feature>
<feature type="region of interest" description="Disordered" evidence="1">
    <location>
        <begin position="92"/>
        <end position="118"/>
    </location>
</feature>
<dbReference type="HOGENOM" id="CLU_075350_0_0_1"/>
<evidence type="ECO:0000313" key="3">
    <source>
        <dbReference type="Proteomes" id="UP000016930"/>
    </source>
</evidence>
<dbReference type="OrthoDB" id="3364141at2759"/>
<dbReference type="Proteomes" id="UP000016930">
    <property type="component" value="Unassembled WGS sequence"/>
</dbReference>
<evidence type="ECO:0000313" key="2">
    <source>
        <dbReference type="EMBL" id="EMD37435.1"/>
    </source>
</evidence>
<feature type="region of interest" description="Disordered" evidence="1">
    <location>
        <begin position="254"/>
        <end position="281"/>
    </location>
</feature>
<proteinExistence type="predicted"/>
<sequence>MTTWAASSYQSHPWFRMPSLKRKDHSDDSESSSGSEHIARSPSPPRTKRRRCDLLEKGLAQLDLNAIVERSPASAHGPTISLLNTPLSAATASPATHSFQGPPPWHASTSSGVYAAQPPHPTVVFPESVEEPTSPEQAEIQDVRMKIPSWYEIEKDRIVVTDLEDSDTEGSDADASAEHLADVTVSPALLQRIARHNDLPIYARNPVHADPSKALVLFRSIPKPDVAADANEPTPEPVLNYFDDIPLEERFAELDSDTEVMMDTSPLATPPPEDAMDIEPL</sequence>
<dbReference type="STRING" id="914234.M2QZ63"/>